<evidence type="ECO:0000313" key="9">
    <source>
        <dbReference type="Proteomes" id="UP000467193"/>
    </source>
</evidence>
<feature type="transmembrane region" description="Helical" evidence="6">
    <location>
        <begin position="89"/>
        <end position="108"/>
    </location>
</feature>
<dbReference type="RefSeq" id="WP_197748321.1">
    <property type="nucleotide sequence ID" value="NZ_AP022588.1"/>
</dbReference>
<dbReference type="Proteomes" id="UP000467193">
    <property type="component" value="Chromosome"/>
</dbReference>
<dbReference type="Pfam" id="PF07690">
    <property type="entry name" value="MFS_1"/>
    <property type="match status" value="1"/>
</dbReference>
<dbReference type="CDD" id="cd17324">
    <property type="entry name" value="MFS_NepI_like"/>
    <property type="match status" value="1"/>
</dbReference>
<evidence type="ECO:0000256" key="3">
    <source>
        <dbReference type="ARBA" id="ARBA00022692"/>
    </source>
</evidence>
<keyword evidence="5 6" id="KW-0472">Membrane</keyword>
<feature type="transmembrane region" description="Helical" evidence="6">
    <location>
        <begin position="210"/>
        <end position="232"/>
    </location>
</feature>
<dbReference type="EMBL" id="AP022588">
    <property type="protein sequence ID" value="BBY26820.1"/>
    <property type="molecule type" value="Genomic_DNA"/>
</dbReference>
<feature type="transmembrane region" description="Helical" evidence="6">
    <location>
        <begin position="114"/>
        <end position="135"/>
    </location>
</feature>
<feature type="transmembrane region" description="Helical" evidence="6">
    <location>
        <begin position="147"/>
        <end position="169"/>
    </location>
</feature>
<gene>
    <name evidence="8" type="ORF">MSEDJ_09160</name>
</gene>
<dbReference type="GO" id="GO:0005886">
    <property type="term" value="C:plasma membrane"/>
    <property type="evidence" value="ECO:0007669"/>
    <property type="project" value="UniProtKB-SubCell"/>
</dbReference>
<dbReference type="InterPro" id="IPR036259">
    <property type="entry name" value="MFS_trans_sf"/>
</dbReference>
<accession>A0A7I7QL42</accession>
<sequence length="405" mass="41359">MTDLHETTTDAPIADRDGLPTAALLIMALMGFVLIASETMPAGLLPQIADGMDVGEATAGQLVSAYALGTVLAAIPATAATRGLRRKPLAVVGMLGILVANVVTAVSPDIAVSLGVRLFAGACSGLLWGILAGYARRISPPDLAGRALAIASIGVPAGLAFGTPLGSWIGSTWGWRYSFATLSVLALATIVLTVLVVPDAPGQRAASRMPVIKVFALPGVALILVVIFAWMLAHNTFYTYIAYYLRFADVGLSTQVALVVFGLAAVVGVWVTGLLIDRALRLLVLSSVAAFVAAGVVFAVAHDSLAAVVVAIVLWGVAFGGAATQLQTAMAESSGENADVANSLVGVAFNVAIFGGGVAGAVLITVDHGLGLPAVMIVLALVAFCVALAARRTAFPRRPVRQARS</sequence>
<evidence type="ECO:0000256" key="4">
    <source>
        <dbReference type="ARBA" id="ARBA00022989"/>
    </source>
</evidence>
<evidence type="ECO:0000313" key="8">
    <source>
        <dbReference type="EMBL" id="BBY26820.1"/>
    </source>
</evidence>
<dbReference type="KEGG" id="msei:MSEDJ_09160"/>
<dbReference type="InterPro" id="IPR011701">
    <property type="entry name" value="MFS"/>
</dbReference>
<feature type="transmembrane region" description="Helical" evidence="6">
    <location>
        <begin position="344"/>
        <end position="364"/>
    </location>
</feature>
<evidence type="ECO:0000256" key="5">
    <source>
        <dbReference type="ARBA" id="ARBA00023136"/>
    </source>
</evidence>
<keyword evidence="9" id="KW-1185">Reference proteome</keyword>
<evidence type="ECO:0000256" key="2">
    <source>
        <dbReference type="ARBA" id="ARBA00022475"/>
    </source>
</evidence>
<organism evidence="8 9">
    <name type="scientific">Mycolicibacterium sediminis</name>
    <dbReference type="NCBI Taxonomy" id="1286180"/>
    <lineage>
        <taxon>Bacteria</taxon>
        <taxon>Bacillati</taxon>
        <taxon>Actinomycetota</taxon>
        <taxon>Actinomycetes</taxon>
        <taxon>Mycobacteriales</taxon>
        <taxon>Mycobacteriaceae</taxon>
        <taxon>Mycolicibacterium</taxon>
    </lineage>
</organism>
<dbReference type="InterPro" id="IPR020846">
    <property type="entry name" value="MFS_dom"/>
</dbReference>
<feature type="transmembrane region" description="Helical" evidence="6">
    <location>
        <begin position="18"/>
        <end position="37"/>
    </location>
</feature>
<feature type="transmembrane region" description="Helical" evidence="6">
    <location>
        <begin position="282"/>
        <end position="299"/>
    </location>
</feature>
<dbReference type="PANTHER" id="PTHR43124:SF3">
    <property type="entry name" value="CHLORAMPHENICOL EFFLUX PUMP RV0191"/>
    <property type="match status" value="1"/>
</dbReference>
<dbReference type="PROSITE" id="PS50850">
    <property type="entry name" value="MFS"/>
    <property type="match status" value="1"/>
</dbReference>
<keyword evidence="2" id="KW-1003">Cell membrane</keyword>
<dbReference type="PANTHER" id="PTHR43124">
    <property type="entry name" value="PURINE EFFLUX PUMP PBUE"/>
    <property type="match status" value="1"/>
</dbReference>
<evidence type="ECO:0000256" key="1">
    <source>
        <dbReference type="ARBA" id="ARBA00004651"/>
    </source>
</evidence>
<keyword evidence="3 6" id="KW-0812">Transmembrane</keyword>
<dbReference type="GO" id="GO:0022857">
    <property type="term" value="F:transmembrane transporter activity"/>
    <property type="evidence" value="ECO:0007669"/>
    <property type="project" value="InterPro"/>
</dbReference>
<evidence type="ECO:0000256" key="6">
    <source>
        <dbReference type="SAM" id="Phobius"/>
    </source>
</evidence>
<comment type="subcellular location">
    <subcellularLocation>
        <location evidence="1">Cell membrane</location>
        <topology evidence="1">Multi-pass membrane protein</topology>
    </subcellularLocation>
</comment>
<feature type="transmembrane region" description="Helical" evidence="6">
    <location>
        <begin position="305"/>
        <end position="323"/>
    </location>
</feature>
<protein>
    <submittedName>
        <fullName evidence="8">MFS transporter</fullName>
    </submittedName>
</protein>
<evidence type="ECO:0000259" key="7">
    <source>
        <dbReference type="PROSITE" id="PS50850"/>
    </source>
</evidence>
<keyword evidence="4 6" id="KW-1133">Transmembrane helix</keyword>
<reference evidence="8 9" key="1">
    <citation type="journal article" date="2019" name="Emerg. Microbes Infect.">
        <title>Comprehensive subspecies identification of 175 nontuberculous mycobacteria species based on 7547 genomic profiles.</title>
        <authorList>
            <person name="Matsumoto Y."/>
            <person name="Kinjo T."/>
            <person name="Motooka D."/>
            <person name="Nabeya D."/>
            <person name="Jung N."/>
            <person name="Uechi K."/>
            <person name="Horii T."/>
            <person name="Iida T."/>
            <person name="Fujita J."/>
            <person name="Nakamura S."/>
        </authorList>
    </citation>
    <scope>NUCLEOTIDE SEQUENCE [LARGE SCALE GENOMIC DNA]</scope>
    <source>
        <strain evidence="8 9">JCM 17899</strain>
    </source>
</reference>
<dbReference type="Gene3D" id="1.20.1250.20">
    <property type="entry name" value="MFS general substrate transporter like domains"/>
    <property type="match status" value="1"/>
</dbReference>
<name>A0A7I7QL42_9MYCO</name>
<dbReference type="SUPFAM" id="SSF103473">
    <property type="entry name" value="MFS general substrate transporter"/>
    <property type="match status" value="1"/>
</dbReference>
<feature type="transmembrane region" description="Helical" evidence="6">
    <location>
        <begin position="175"/>
        <end position="198"/>
    </location>
</feature>
<feature type="domain" description="Major facilitator superfamily (MFS) profile" evidence="7">
    <location>
        <begin position="23"/>
        <end position="398"/>
    </location>
</feature>
<dbReference type="InterPro" id="IPR050189">
    <property type="entry name" value="MFS_Efflux_Transporters"/>
</dbReference>
<feature type="transmembrane region" description="Helical" evidence="6">
    <location>
        <begin position="370"/>
        <end position="390"/>
    </location>
</feature>
<feature type="transmembrane region" description="Helical" evidence="6">
    <location>
        <begin position="252"/>
        <end position="275"/>
    </location>
</feature>
<dbReference type="AlphaFoldDB" id="A0A7I7QL42"/>
<proteinExistence type="predicted"/>
<feature type="transmembrane region" description="Helical" evidence="6">
    <location>
        <begin position="57"/>
        <end position="77"/>
    </location>
</feature>